<dbReference type="EMBL" id="JBHTLX010000008">
    <property type="protein sequence ID" value="MFD1247549.1"/>
    <property type="molecule type" value="Genomic_DNA"/>
</dbReference>
<dbReference type="InterPro" id="IPR003615">
    <property type="entry name" value="HNH_nuc"/>
</dbReference>
<accession>A0ABW3VXT6</accession>
<protein>
    <submittedName>
        <fullName evidence="2">HNH endonuclease signature motif containing protein</fullName>
    </submittedName>
</protein>
<keyword evidence="2" id="KW-0540">Nuclease</keyword>
<dbReference type="Pfam" id="PF02720">
    <property type="entry name" value="DUF222"/>
    <property type="match status" value="1"/>
</dbReference>
<dbReference type="Proteomes" id="UP001597229">
    <property type="component" value="Unassembled WGS sequence"/>
</dbReference>
<proteinExistence type="predicted"/>
<feature type="domain" description="DUF222" evidence="1">
    <location>
        <begin position="1"/>
        <end position="153"/>
    </location>
</feature>
<name>A0ABW3VXT6_9ACTN</name>
<evidence type="ECO:0000313" key="3">
    <source>
        <dbReference type="Proteomes" id="UP001597229"/>
    </source>
</evidence>
<organism evidence="2 3">
    <name type="scientific">Nocardioides ginsengisoli</name>
    <dbReference type="NCBI Taxonomy" id="363868"/>
    <lineage>
        <taxon>Bacteria</taxon>
        <taxon>Bacillati</taxon>
        <taxon>Actinomycetota</taxon>
        <taxon>Actinomycetes</taxon>
        <taxon>Propionibacteriales</taxon>
        <taxon>Nocardioidaceae</taxon>
        <taxon>Nocardioides</taxon>
    </lineage>
</organism>
<reference evidence="3" key="1">
    <citation type="journal article" date="2019" name="Int. J. Syst. Evol. Microbiol.">
        <title>The Global Catalogue of Microorganisms (GCM) 10K type strain sequencing project: providing services to taxonomists for standard genome sequencing and annotation.</title>
        <authorList>
            <consortium name="The Broad Institute Genomics Platform"/>
            <consortium name="The Broad Institute Genome Sequencing Center for Infectious Disease"/>
            <person name="Wu L."/>
            <person name="Ma J."/>
        </authorList>
    </citation>
    <scope>NUCLEOTIDE SEQUENCE [LARGE SCALE GENOMIC DNA]</scope>
    <source>
        <strain evidence="3">CCUG 52478</strain>
    </source>
</reference>
<sequence>MQTSPFGARRMIADAVDLAQRLPRLQAGIEAGTVRVSHARHVAAATRELSADEAAWVDSEVAGSADGRLAWARFEALVEGKVAAAAPELARAKEEAAARERCARMSRVNKHGMATFVVHADALTVAGIDAAVTALADRLTEQMPDAGRNDRRVAAFALLAHQASSATQVTPKVQIYLHLYADSSIARMEGHGPVTRSWVTSILSQMVGADTASRIRVTPVIDLNGQAPVDAYEIPARLREAVHLIHPGDVFPFAANVSRNVDLDHAVPYSEGGPTAIGNLGPLTRTHHRIKTHAGWEVRQPFPGIVIWRDPYGAFYLVDPTGTRRITGNAGEQAVTPSELGFSRTLRDHIAA</sequence>
<dbReference type="CDD" id="cd00085">
    <property type="entry name" value="HNHc"/>
    <property type="match status" value="1"/>
</dbReference>
<dbReference type="RefSeq" id="WP_367920974.1">
    <property type="nucleotide sequence ID" value="NZ_BAABAC010000037.1"/>
</dbReference>
<evidence type="ECO:0000259" key="1">
    <source>
        <dbReference type="Pfam" id="PF02720"/>
    </source>
</evidence>
<dbReference type="InterPro" id="IPR003870">
    <property type="entry name" value="DUF222"/>
</dbReference>
<keyword evidence="2" id="KW-0255">Endonuclease</keyword>
<keyword evidence="3" id="KW-1185">Reference proteome</keyword>
<dbReference type="GO" id="GO:0004519">
    <property type="term" value="F:endonuclease activity"/>
    <property type="evidence" value="ECO:0007669"/>
    <property type="project" value="UniProtKB-KW"/>
</dbReference>
<comment type="caution">
    <text evidence="2">The sequence shown here is derived from an EMBL/GenBank/DDBJ whole genome shotgun (WGS) entry which is preliminary data.</text>
</comment>
<evidence type="ECO:0000313" key="2">
    <source>
        <dbReference type="EMBL" id="MFD1247549.1"/>
    </source>
</evidence>
<keyword evidence="2" id="KW-0378">Hydrolase</keyword>
<gene>
    <name evidence="2" type="ORF">ACFQ3F_07100</name>
</gene>